<sequence>MQLRRTTLTIGAICVAGTLASLTAWWSAVAVEKRSAQAVSTRLLREGVTWATVQSDGLQVHLIGTAPNEAARFRAVNMAGSVVQSSRIRDQLEVMAVRAIEAPRFSLEILRNDDGISLIGLVPGKEVDEALVKDITDMAKGAPVSDMLESADYTPPEGWGDALEFGLSALKILPRSKISISAERVEITAISESAEAKRKLESDLARIAPDGVAMEINISAPRPVLTPFTLRFVMDEEGARFDACSADTERARSRILAAGVAAGVSGQTDCTIGLGVPTPRWADAAIAAIKAIETLGGGTITFSDADVTLMGAVETSQSDFDRTAGDLQAQLPPVFSLQASLPPKPSDHAVGPAEFTAQLSEEGQVQLRGRLTDELLRSAADSFAKSQFGAKRVYSATRLDEELPDGWPVRVLAGLESLAVLHHGSLVVQAAKVEITGVTGKPDGRARISQILSDKLGQGQTFRINVTYDEKYDPLAALPTPEECAASLNAVMAREKISFAPGSAEIEGPASGIIGSLTEILAGCPPLEMEISGHTDSQGSEGGNRALSQARAEAVLTALQGRRLNVAGFVAKGYGEDNPIADNATEDGREANRRIEFKLLSKPEPVAPPSPVALAEAALAEQTADEPAEEPYVEGDDLGSGDGDMIDPDQEFIFEPSDEQWRRPKPKP</sequence>
<dbReference type="SUPFAM" id="SSF103088">
    <property type="entry name" value="OmpA-like"/>
    <property type="match status" value="1"/>
</dbReference>
<feature type="domain" description="OmpA-like" evidence="3">
    <location>
        <begin position="486"/>
        <end position="603"/>
    </location>
</feature>
<name>A0A4P8EI88_9RHOB</name>
<dbReference type="Proteomes" id="UP000298631">
    <property type="component" value="Chromosome"/>
</dbReference>
<dbReference type="RefSeq" id="WP_137194128.1">
    <property type="nucleotide sequence ID" value="NZ_CP039964.1"/>
</dbReference>
<gene>
    <name evidence="4" type="ORF">EOK75_11755</name>
</gene>
<evidence type="ECO:0000313" key="5">
    <source>
        <dbReference type="Proteomes" id="UP000298631"/>
    </source>
</evidence>
<dbReference type="Pfam" id="PF04972">
    <property type="entry name" value="BON"/>
    <property type="match status" value="1"/>
</dbReference>
<dbReference type="InterPro" id="IPR007055">
    <property type="entry name" value="BON_dom"/>
</dbReference>
<dbReference type="AlphaFoldDB" id="A0A4P8EI88"/>
<dbReference type="GO" id="GO:0016020">
    <property type="term" value="C:membrane"/>
    <property type="evidence" value="ECO:0007669"/>
    <property type="project" value="UniProtKB-UniRule"/>
</dbReference>
<protein>
    <submittedName>
        <fullName evidence="4">OmpA family protein</fullName>
    </submittedName>
</protein>
<dbReference type="Gene3D" id="3.30.1330.60">
    <property type="entry name" value="OmpA-like domain"/>
    <property type="match status" value="1"/>
</dbReference>
<dbReference type="CDD" id="cd07185">
    <property type="entry name" value="OmpA_C-like"/>
    <property type="match status" value="1"/>
</dbReference>
<keyword evidence="5" id="KW-1185">Reference proteome</keyword>
<dbReference type="Pfam" id="PF00691">
    <property type="entry name" value="OmpA"/>
    <property type="match status" value="1"/>
</dbReference>
<evidence type="ECO:0000259" key="3">
    <source>
        <dbReference type="PROSITE" id="PS51123"/>
    </source>
</evidence>
<dbReference type="KEGG" id="pseb:EOK75_11755"/>
<feature type="compositionally biased region" description="Acidic residues" evidence="2">
    <location>
        <begin position="623"/>
        <end position="658"/>
    </location>
</feature>
<feature type="region of interest" description="Disordered" evidence="2">
    <location>
        <begin position="618"/>
        <end position="668"/>
    </location>
</feature>
<dbReference type="PANTHER" id="PTHR30329">
    <property type="entry name" value="STATOR ELEMENT OF FLAGELLAR MOTOR COMPLEX"/>
    <property type="match status" value="1"/>
</dbReference>
<accession>A0A4P8EI88</accession>
<dbReference type="OrthoDB" id="5525824at2"/>
<keyword evidence="1" id="KW-0472">Membrane</keyword>
<evidence type="ECO:0000313" key="4">
    <source>
        <dbReference type="EMBL" id="QCO56345.1"/>
    </source>
</evidence>
<dbReference type="InterPro" id="IPR050330">
    <property type="entry name" value="Bact_OuterMem_StrucFunc"/>
</dbReference>
<evidence type="ECO:0000256" key="1">
    <source>
        <dbReference type="PROSITE-ProRule" id="PRU00473"/>
    </source>
</evidence>
<dbReference type="InterPro" id="IPR006665">
    <property type="entry name" value="OmpA-like"/>
</dbReference>
<dbReference type="Gene3D" id="3.40.1520.20">
    <property type="match status" value="3"/>
</dbReference>
<evidence type="ECO:0000256" key="2">
    <source>
        <dbReference type="SAM" id="MobiDB-lite"/>
    </source>
</evidence>
<dbReference type="PANTHER" id="PTHR30329:SF21">
    <property type="entry name" value="LIPOPROTEIN YIAD-RELATED"/>
    <property type="match status" value="1"/>
</dbReference>
<organism evidence="4 5">
    <name type="scientific">Pseudorhodobacter turbinis</name>
    <dbReference type="NCBI Taxonomy" id="2500533"/>
    <lineage>
        <taxon>Bacteria</taxon>
        <taxon>Pseudomonadati</taxon>
        <taxon>Pseudomonadota</taxon>
        <taxon>Alphaproteobacteria</taxon>
        <taxon>Rhodobacterales</taxon>
        <taxon>Paracoccaceae</taxon>
        <taxon>Pseudorhodobacter</taxon>
    </lineage>
</organism>
<dbReference type="PROSITE" id="PS51123">
    <property type="entry name" value="OMPA_2"/>
    <property type="match status" value="1"/>
</dbReference>
<reference evidence="4 5" key="1">
    <citation type="submission" date="2019-05" db="EMBL/GenBank/DDBJ databases">
        <title>Pseudorhodobacter turbinis sp. nov., isolated from the gut of the Korean turban shell.</title>
        <authorList>
            <person name="Jeong Y.-S."/>
            <person name="Kang W.-R."/>
            <person name="Bae J.-W."/>
        </authorList>
    </citation>
    <scope>NUCLEOTIDE SEQUENCE [LARGE SCALE GENOMIC DNA]</scope>
    <source>
        <strain evidence="4 5">S12M18</strain>
    </source>
</reference>
<dbReference type="EMBL" id="CP039964">
    <property type="protein sequence ID" value="QCO56345.1"/>
    <property type="molecule type" value="Genomic_DNA"/>
</dbReference>
<dbReference type="InterPro" id="IPR036737">
    <property type="entry name" value="OmpA-like_sf"/>
</dbReference>
<proteinExistence type="predicted"/>